<dbReference type="EMBL" id="KN822036">
    <property type="protein sequence ID" value="KIM63310.1"/>
    <property type="molecule type" value="Genomic_DNA"/>
</dbReference>
<name>A0A0C3DRN2_9AGAM</name>
<sequence>LQTTIASVGTVLAVIYVVRQISASMQSTKESLKTRGISISKEGVSVKTDKRFDREHYLDATQRGIIKAVGASSFG</sequence>
<organism evidence="1 2">
    <name type="scientific">Scleroderma citrinum Foug A</name>
    <dbReference type="NCBI Taxonomy" id="1036808"/>
    <lineage>
        <taxon>Eukaryota</taxon>
        <taxon>Fungi</taxon>
        <taxon>Dikarya</taxon>
        <taxon>Basidiomycota</taxon>
        <taxon>Agaricomycotina</taxon>
        <taxon>Agaricomycetes</taxon>
        <taxon>Agaricomycetidae</taxon>
        <taxon>Boletales</taxon>
        <taxon>Sclerodermatineae</taxon>
        <taxon>Sclerodermataceae</taxon>
        <taxon>Scleroderma</taxon>
    </lineage>
</organism>
<evidence type="ECO:0000313" key="1">
    <source>
        <dbReference type="EMBL" id="KIM63310.1"/>
    </source>
</evidence>
<protein>
    <submittedName>
        <fullName evidence="1">Uncharacterized protein</fullName>
    </submittedName>
</protein>
<dbReference type="OrthoDB" id="2505950at2759"/>
<dbReference type="AlphaFoldDB" id="A0A0C3DRN2"/>
<dbReference type="HOGENOM" id="CLU_156014_1_1_1"/>
<reference evidence="2" key="2">
    <citation type="submission" date="2015-01" db="EMBL/GenBank/DDBJ databases">
        <title>Evolutionary Origins and Diversification of the Mycorrhizal Mutualists.</title>
        <authorList>
            <consortium name="DOE Joint Genome Institute"/>
            <consortium name="Mycorrhizal Genomics Consortium"/>
            <person name="Kohler A."/>
            <person name="Kuo A."/>
            <person name="Nagy L.G."/>
            <person name="Floudas D."/>
            <person name="Copeland A."/>
            <person name="Barry K.W."/>
            <person name="Cichocki N."/>
            <person name="Veneault-Fourrey C."/>
            <person name="LaButti K."/>
            <person name="Lindquist E.A."/>
            <person name="Lipzen A."/>
            <person name="Lundell T."/>
            <person name="Morin E."/>
            <person name="Murat C."/>
            <person name="Riley R."/>
            <person name="Ohm R."/>
            <person name="Sun H."/>
            <person name="Tunlid A."/>
            <person name="Henrissat B."/>
            <person name="Grigoriev I.V."/>
            <person name="Hibbett D.S."/>
            <person name="Martin F."/>
        </authorList>
    </citation>
    <scope>NUCLEOTIDE SEQUENCE [LARGE SCALE GENOMIC DNA]</scope>
    <source>
        <strain evidence="2">Foug A</strain>
    </source>
</reference>
<gene>
    <name evidence="1" type="ORF">SCLCIDRAFT_56973</name>
</gene>
<feature type="non-terminal residue" evidence="1">
    <location>
        <position position="1"/>
    </location>
</feature>
<dbReference type="InParanoid" id="A0A0C3DRN2"/>
<keyword evidence="2" id="KW-1185">Reference proteome</keyword>
<reference evidence="1 2" key="1">
    <citation type="submission" date="2014-04" db="EMBL/GenBank/DDBJ databases">
        <authorList>
            <consortium name="DOE Joint Genome Institute"/>
            <person name="Kuo A."/>
            <person name="Kohler A."/>
            <person name="Nagy L.G."/>
            <person name="Floudas D."/>
            <person name="Copeland A."/>
            <person name="Barry K.W."/>
            <person name="Cichocki N."/>
            <person name="Veneault-Fourrey C."/>
            <person name="LaButti K."/>
            <person name="Lindquist E.A."/>
            <person name="Lipzen A."/>
            <person name="Lundell T."/>
            <person name="Morin E."/>
            <person name="Murat C."/>
            <person name="Sun H."/>
            <person name="Tunlid A."/>
            <person name="Henrissat B."/>
            <person name="Grigoriev I.V."/>
            <person name="Hibbett D.S."/>
            <person name="Martin F."/>
            <person name="Nordberg H.P."/>
            <person name="Cantor M.N."/>
            <person name="Hua S.X."/>
        </authorList>
    </citation>
    <scope>NUCLEOTIDE SEQUENCE [LARGE SCALE GENOMIC DNA]</scope>
    <source>
        <strain evidence="1 2">Foug A</strain>
    </source>
</reference>
<feature type="non-terminal residue" evidence="1">
    <location>
        <position position="75"/>
    </location>
</feature>
<evidence type="ECO:0000313" key="2">
    <source>
        <dbReference type="Proteomes" id="UP000053989"/>
    </source>
</evidence>
<dbReference type="Proteomes" id="UP000053989">
    <property type="component" value="Unassembled WGS sequence"/>
</dbReference>
<accession>A0A0C3DRN2</accession>
<proteinExistence type="predicted"/>